<name>A0A7Y9R4Y4_9BURK</name>
<evidence type="ECO:0000256" key="2">
    <source>
        <dbReference type="ARBA" id="ARBA00023315"/>
    </source>
</evidence>
<sequence length="621" mass="69363">MNHTPPSLLPAHPPGAVVLPAASIRGTHERRDSAWLGRSDPPSPAFERYRDLDRLLLSSIGHWTGGLSVTTRANALFDWWVHLAASPAKQLELLQWSVDIAPHLLEVWLRPQGRATTPAHARIEPRPLPQDKRFSARAWQDWPFSAWAQSFLAVQQAWHMATEGVPGVNRHHEEMVAFGARQLLDMLAPSNSIATNPVVLERTLDERGANLLRGARHAAEDVWREALELPPAGAEAFKVGVNVAATPGQVILRNRLAELIQYTPTTPQVRPEPVLLVPAWIMKYYILDLSAHNSLVRALVDQGFTVFVLSWKNPEPRDRDIGMADYFHLGVEAALDAIERVQPFAPVHAAGYCLGGTLLAMAAAALAPRRPQAFASLTLLAAQTDFTDPGELGLFIDEGQVELLVDMMWRHGVLHARQMKGTFQMLRSQDLVWSYRLVNYLLGERQAPSDLMAWNADGTRLPYRMHKEYLHTLFLDNALARGEACLDGEPVNLAHIRMPVFNVGTLQDHVAPWRSVYKLHMLTDAEQTFCLTAGGHNAGIINPPQQARTSHRLRLWRSGDPLLTPDQWLEKTPLTEGSWWTPWFDWLHARSGPWRHPPTMGAPEQGLPPLQAAPGRHVLAP</sequence>
<dbReference type="GO" id="GO:0016746">
    <property type="term" value="F:acyltransferase activity"/>
    <property type="evidence" value="ECO:0007669"/>
    <property type="project" value="UniProtKB-KW"/>
</dbReference>
<evidence type="ECO:0000313" key="6">
    <source>
        <dbReference type="EMBL" id="NYG35330.1"/>
    </source>
</evidence>
<keyword evidence="1 6" id="KW-0808">Transferase</keyword>
<dbReference type="Pfam" id="PF12551">
    <property type="entry name" value="PHBC_N"/>
    <property type="match status" value="1"/>
</dbReference>
<feature type="domain" description="Poly-beta-hydroxybutyrate polymerase N-terminal" evidence="5">
    <location>
        <begin position="49"/>
        <end position="89"/>
    </location>
</feature>
<feature type="domain" description="Poly-beta-hydroxybutyrate polymerase N-terminal" evidence="4">
    <location>
        <begin position="130"/>
        <end position="297"/>
    </location>
</feature>
<dbReference type="PANTHER" id="PTHR36837:SF5">
    <property type="entry name" value="POLY-3-HYDROXYBUTYRATE SYNTHASE"/>
    <property type="match status" value="1"/>
</dbReference>
<dbReference type="InterPro" id="IPR022211">
    <property type="entry name" value="PHBC_N"/>
</dbReference>
<feature type="region of interest" description="Disordered" evidence="3">
    <location>
        <begin position="596"/>
        <end position="621"/>
    </location>
</feature>
<organism evidence="6 7">
    <name type="scientific">Sphaerotilus montanus</name>
    <dbReference type="NCBI Taxonomy" id="522889"/>
    <lineage>
        <taxon>Bacteria</taxon>
        <taxon>Pseudomonadati</taxon>
        <taxon>Pseudomonadota</taxon>
        <taxon>Betaproteobacteria</taxon>
        <taxon>Burkholderiales</taxon>
        <taxon>Sphaerotilaceae</taxon>
        <taxon>Sphaerotilus</taxon>
    </lineage>
</organism>
<keyword evidence="2 6" id="KW-0012">Acyltransferase</keyword>
<evidence type="ECO:0000313" key="7">
    <source>
        <dbReference type="Proteomes" id="UP000518288"/>
    </source>
</evidence>
<dbReference type="InterPro" id="IPR010941">
    <property type="entry name" value="PhaC_N"/>
</dbReference>
<dbReference type="InterPro" id="IPR029058">
    <property type="entry name" value="AB_hydrolase_fold"/>
</dbReference>
<comment type="caution">
    <text evidence="6">The sequence shown here is derived from an EMBL/GenBank/DDBJ whole genome shotgun (WGS) entry which is preliminary data.</text>
</comment>
<dbReference type="Pfam" id="PF07167">
    <property type="entry name" value="PhaC_N"/>
    <property type="match status" value="1"/>
</dbReference>
<dbReference type="EMBL" id="JACCFH010000001">
    <property type="protein sequence ID" value="NYG35330.1"/>
    <property type="molecule type" value="Genomic_DNA"/>
</dbReference>
<dbReference type="PANTHER" id="PTHR36837">
    <property type="entry name" value="POLY(3-HYDROXYALKANOATE) POLYMERASE SUBUNIT PHAC"/>
    <property type="match status" value="1"/>
</dbReference>
<evidence type="ECO:0000256" key="1">
    <source>
        <dbReference type="ARBA" id="ARBA00022679"/>
    </source>
</evidence>
<proteinExistence type="predicted"/>
<keyword evidence="7" id="KW-1185">Reference proteome</keyword>
<dbReference type="AlphaFoldDB" id="A0A7Y9R4Y4"/>
<evidence type="ECO:0000259" key="4">
    <source>
        <dbReference type="Pfam" id="PF07167"/>
    </source>
</evidence>
<dbReference type="Gene3D" id="3.40.50.1820">
    <property type="entry name" value="alpha/beta hydrolase"/>
    <property type="match status" value="1"/>
</dbReference>
<dbReference type="GO" id="GO:0042619">
    <property type="term" value="P:poly-hydroxybutyrate biosynthetic process"/>
    <property type="evidence" value="ECO:0007669"/>
    <property type="project" value="InterPro"/>
</dbReference>
<dbReference type="SUPFAM" id="SSF53474">
    <property type="entry name" value="alpha/beta-Hydrolases"/>
    <property type="match status" value="1"/>
</dbReference>
<dbReference type="RefSeq" id="WP_179635866.1">
    <property type="nucleotide sequence ID" value="NZ_JACCFH010000001.1"/>
</dbReference>
<gene>
    <name evidence="6" type="ORF">BDD16_004316</name>
</gene>
<dbReference type="Proteomes" id="UP000518288">
    <property type="component" value="Unassembled WGS sequence"/>
</dbReference>
<dbReference type="InterPro" id="IPR051321">
    <property type="entry name" value="PHA/PHB_synthase"/>
</dbReference>
<reference evidence="6 7" key="1">
    <citation type="submission" date="2020-07" db="EMBL/GenBank/DDBJ databases">
        <title>Genomic Encyclopedia of Archaeal and Bacterial Type Strains, Phase II (KMG-II): from individual species to whole genera.</title>
        <authorList>
            <person name="Goeker M."/>
        </authorList>
    </citation>
    <scope>NUCLEOTIDE SEQUENCE [LARGE SCALE GENOMIC DNA]</scope>
    <source>
        <strain evidence="6 7">DSM 21226</strain>
    </source>
</reference>
<evidence type="ECO:0000259" key="5">
    <source>
        <dbReference type="Pfam" id="PF12551"/>
    </source>
</evidence>
<dbReference type="EC" id="2.3.1.-" evidence="6"/>
<accession>A0A7Y9R4Y4</accession>
<evidence type="ECO:0000256" key="3">
    <source>
        <dbReference type="SAM" id="MobiDB-lite"/>
    </source>
</evidence>
<protein>
    <submittedName>
        <fullName evidence="6">Polyhydroxyalkanoate synthase</fullName>
        <ecNumber evidence="6">2.3.1.-</ecNumber>
    </submittedName>
</protein>